<dbReference type="Proteomes" id="UP000095280">
    <property type="component" value="Unplaced"/>
</dbReference>
<dbReference type="AlphaFoldDB" id="A0A1I8IXN4"/>
<dbReference type="WBParaSite" id="maker-uti_cns_0018916-snap-gene-0.3-mRNA-1">
    <property type="protein sequence ID" value="maker-uti_cns_0018916-snap-gene-0.3-mRNA-1"/>
    <property type="gene ID" value="maker-uti_cns_0018916-snap-gene-0.3"/>
</dbReference>
<organism evidence="2 3">
    <name type="scientific">Macrostomum lignano</name>
    <dbReference type="NCBI Taxonomy" id="282301"/>
    <lineage>
        <taxon>Eukaryota</taxon>
        <taxon>Metazoa</taxon>
        <taxon>Spiralia</taxon>
        <taxon>Lophotrochozoa</taxon>
        <taxon>Platyhelminthes</taxon>
        <taxon>Rhabditophora</taxon>
        <taxon>Macrostomorpha</taxon>
        <taxon>Macrostomida</taxon>
        <taxon>Macrostomidae</taxon>
        <taxon>Macrostomum</taxon>
    </lineage>
</organism>
<accession>A0A1I8IXN4</accession>
<name>A0A1I8IXN4_9PLAT</name>
<protein>
    <submittedName>
        <fullName evidence="3">RUN domain-containing protein</fullName>
    </submittedName>
</protein>
<keyword evidence="2" id="KW-1185">Reference proteome</keyword>
<feature type="region of interest" description="Disordered" evidence="1">
    <location>
        <begin position="180"/>
        <end position="283"/>
    </location>
</feature>
<evidence type="ECO:0000313" key="2">
    <source>
        <dbReference type="Proteomes" id="UP000095280"/>
    </source>
</evidence>
<sequence length="283" mass="31846">VNSHEHGGGVPQTGGHFVRIVPPIDGAHSLVTESAVLESLRRVDQRAAPSVRADLDVGGRQTQKILHVLRQRVALQTQPGQAAARRAAVVLHELLHGVESLLWQQVATDSRWVGGQSQALLEAAHEKCALIVWHLLQQLRRQQRRHFLEEPALIPDVHEFVSSSFCEYFFDVGRSLQSGAGSPSYSMSDDSEQRQQPAPAAFQVPVDEENIAQTGGRRPRHLEQRMEDREGITAEVMTRRQAEAEERRKRKEAETIKRVSMHHEKVDKISKDAEDRKKRESVS</sequence>
<reference evidence="3" key="1">
    <citation type="submission" date="2016-11" db="UniProtKB">
        <authorList>
            <consortium name="WormBaseParasite"/>
        </authorList>
    </citation>
    <scope>IDENTIFICATION</scope>
</reference>
<evidence type="ECO:0000256" key="1">
    <source>
        <dbReference type="SAM" id="MobiDB-lite"/>
    </source>
</evidence>
<proteinExistence type="predicted"/>
<feature type="compositionally biased region" description="Basic and acidic residues" evidence="1">
    <location>
        <begin position="221"/>
        <end position="283"/>
    </location>
</feature>
<evidence type="ECO:0000313" key="3">
    <source>
        <dbReference type="WBParaSite" id="maker-uti_cns_0018916-snap-gene-0.3-mRNA-1"/>
    </source>
</evidence>